<evidence type="ECO:0000313" key="3">
    <source>
        <dbReference type="EMBL" id="ODV85185.1"/>
    </source>
</evidence>
<proteinExistence type="predicted"/>
<dbReference type="EMBL" id="KV453853">
    <property type="protein sequence ID" value="ODV85185.1"/>
    <property type="molecule type" value="Genomic_DNA"/>
</dbReference>
<dbReference type="Pfam" id="PF12937">
    <property type="entry name" value="F-box-like"/>
    <property type="match status" value="1"/>
</dbReference>
<reference evidence="4" key="1">
    <citation type="submission" date="2016-04" db="EMBL/GenBank/DDBJ databases">
        <title>Comparative genomics of biotechnologically important yeasts.</title>
        <authorList>
            <consortium name="DOE Joint Genome Institute"/>
            <person name="Riley R."/>
            <person name="Haridas S."/>
            <person name="Wolfe K.H."/>
            <person name="Lopes M.R."/>
            <person name="Hittinger C.T."/>
            <person name="Goker M."/>
            <person name="Salamov A."/>
            <person name="Wisecaver J."/>
            <person name="Long T.M."/>
            <person name="Aerts A.L."/>
            <person name="Barry K."/>
            <person name="Choi C."/>
            <person name="Clum A."/>
            <person name="Coughlan A.Y."/>
            <person name="Deshpande S."/>
            <person name="Douglass A.P."/>
            <person name="Hanson S.J."/>
            <person name="Klenk H.-P."/>
            <person name="Labutti K."/>
            <person name="Lapidus A."/>
            <person name="Lindquist E."/>
            <person name="Lipzen A."/>
            <person name="Meier-Kolthoff J.P."/>
            <person name="Ohm R.A."/>
            <person name="Otillar R.P."/>
            <person name="Pangilinan J."/>
            <person name="Peng Y."/>
            <person name="Rokas A."/>
            <person name="Rosa C.A."/>
            <person name="Scheuner C."/>
            <person name="Sibirny A.A."/>
            <person name="Slot J.C."/>
            <person name="Stielow J.B."/>
            <person name="Sun H."/>
            <person name="Kurtzman C.P."/>
            <person name="Blackwell M."/>
            <person name="Grigoriev I.V."/>
            <person name="Jeffries T.W."/>
        </authorList>
    </citation>
    <scope>NUCLEOTIDE SEQUENCE [LARGE SCALE GENOMIC DNA]</scope>
    <source>
        <strain evidence="4">NRRL YB-2248</strain>
    </source>
</reference>
<feature type="compositionally biased region" description="Basic and acidic residues" evidence="1">
    <location>
        <begin position="706"/>
        <end position="717"/>
    </location>
</feature>
<feature type="compositionally biased region" description="Low complexity" evidence="1">
    <location>
        <begin position="11"/>
        <end position="22"/>
    </location>
</feature>
<dbReference type="Gene3D" id="3.80.10.10">
    <property type="entry name" value="Ribonuclease Inhibitor"/>
    <property type="match status" value="3"/>
</dbReference>
<evidence type="ECO:0000259" key="2">
    <source>
        <dbReference type="PROSITE" id="PS50181"/>
    </source>
</evidence>
<dbReference type="InterPro" id="IPR032675">
    <property type="entry name" value="LRR_dom_sf"/>
</dbReference>
<gene>
    <name evidence="3" type="ORF">CANARDRAFT_28480</name>
</gene>
<organism evidence="3 4">
    <name type="scientific">[Candida] arabinofermentans NRRL YB-2248</name>
    <dbReference type="NCBI Taxonomy" id="983967"/>
    <lineage>
        <taxon>Eukaryota</taxon>
        <taxon>Fungi</taxon>
        <taxon>Dikarya</taxon>
        <taxon>Ascomycota</taxon>
        <taxon>Saccharomycotina</taxon>
        <taxon>Pichiomycetes</taxon>
        <taxon>Pichiales</taxon>
        <taxon>Pichiaceae</taxon>
        <taxon>Ogataea</taxon>
        <taxon>Ogataea/Candida clade</taxon>
    </lineage>
</organism>
<dbReference type="SMART" id="SM00367">
    <property type="entry name" value="LRR_CC"/>
    <property type="match status" value="10"/>
</dbReference>
<dbReference type="SUPFAM" id="SSF81383">
    <property type="entry name" value="F-box domain"/>
    <property type="match status" value="1"/>
</dbReference>
<dbReference type="InterPro" id="IPR036047">
    <property type="entry name" value="F-box-like_dom_sf"/>
</dbReference>
<name>A0A1E4T093_9ASCO</name>
<feature type="region of interest" description="Disordered" evidence="1">
    <location>
        <begin position="706"/>
        <end position="748"/>
    </location>
</feature>
<evidence type="ECO:0000256" key="1">
    <source>
        <dbReference type="SAM" id="MobiDB-lite"/>
    </source>
</evidence>
<dbReference type="PROSITE" id="PS50181">
    <property type="entry name" value="FBOX"/>
    <property type="match status" value="1"/>
</dbReference>
<dbReference type="AlphaFoldDB" id="A0A1E4T093"/>
<evidence type="ECO:0000313" key="4">
    <source>
        <dbReference type="Proteomes" id="UP000094801"/>
    </source>
</evidence>
<dbReference type="Pfam" id="PF25372">
    <property type="entry name" value="DUF7885"/>
    <property type="match status" value="1"/>
</dbReference>
<dbReference type="STRING" id="983967.A0A1E4T093"/>
<dbReference type="CDD" id="cd09917">
    <property type="entry name" value="F-box_SF"/>
    <property type="match status" value="1"/>
</dbReference>
<dbReference type="SUPFAM" id="SSF52047">
    <property type="entry name" value="RNI-like"/>
    <property type="match status" value="1"/>
</dbReference>
<sequence>MENNIEEQQNSSSVGSMSSLGSHLPVGRRESEDKGLAISTLKNPTLAISDDEMNDPDTDNEQHARKLILRSKARSTSITSLSMSSFPYGSFALGPISVLPPEILCVIFSYLNSKSDLLSVALTCRYWADLIIEPIWFRPGISRTEVFEKLRRVMSLPKEETAYDYRKYIKRLNLSLVPHLVTDDYLKLFIGSTNLERITLVNCSNLGHVNISGILKGCSRLQSIDLSGVRDIQDDIYYELSNNCKRLQGLYAPGSSKVSKAAVLAVVRNCPLLKRVKLSDCNEVDDEVLDNLVDCCPNLVEVELHGCEKVTNKSLNKLFAQLEFLKEFKISKNSNISYQCFESTSGSQLCLERLRILDLTQCNNITDKAVEMVIKLAPRLRNVLLSKCTAITDRSLRAIATLGKNLHYVHLGHCSNITDFGAKDLIKSCFRLQYIDLACCTQLTNETVQELSMLPRLRRIGLVKCSQITDDGIIALASYGRNGDDTLERVHLSYCMNLTVYPIYKLLKACPKLTHISLTGVSQFLRPDITQFCRDPPSEFNPQQKSIFCVFSGEGVAQLREHLRSLYETPQSPEGEGMEVLEIITTIIEHVDEVNERLFEDNIQRERLRLFVETTDHLVNHFYQLNVPRAHLTLFAKCVLTRLPTEHVPRVQRFFQLMQLHPIQQQQRQQAQPANNRPVNAPVTVRNNAVLLRQDQLIRLEDREREARAMPQDREDQGETTQQQRQLLPAQAFRGQMTIDDDEIMEEL</sequence>
<dbReference type="OrthoDB" id="10257471at2759"/>
<accession>A0A1E4T093</accession>
<feature type="compositionally biased region" description="Acidic residues" evidence="1">
    <location>
        <begin position="739"/>
        <end position="748"/>
    </location>
</feature>
<feature type="compositionally biased region" description="Polar residues" evidence="1">
    <location>
        <begin position="1"/>
        <end position="10"/>
    </location>
</feature>
<dbReference type="GO" id="GO:0019005">
    <property type="term" value="C:SCF ubiquitin ligase complex"/>
    <property type="evidence" value="ECO:0007669"/>
    <property type="project" value="TreeGrafter"/>
</dbReference>
<dbReference type="GO" id="GO:0031146">
    <property type="term" value="P:SCF-dependent proteasomal ubiquitin-dependent protein catabolic process"/>
    <property type="evidence" value="ECO:0007669"/>
    <property type="project" value="TreeGrafter"/>
</dbReference>
<protein>
    <recommendedName>
        <fullName evidence="2">F-box domain-containing protein</fullName>
    </recommendedName>
</protein>
<dbReference type="SMART" id="SM00256">
    <property type="entry name" value="FBOX"/>
    <property type="match status" value="1"/>
</dbReference>
<dbReference type="Proteomes" id="UP000094801">
    <property type="component" value="Unassembled WGS sequence"/>
</dbReference>
<feature type="domain" description="F-box" evidence="2">
    <location>
        <begin position="93"/>
        <end position="150"/>
    </location>
</feature>
<dbReference type="InterPro" id="IPR001810">
    <property type="entry name" value="F-box_dom"/>
</dbReference>
<dbReference type="Gene3D" id="1.20.1280.50">
    <property type="match status" value="1"/>
</dbReference>
<feature type="region of interest" description="Disordered" evidence="1">
    <location>
        <begin position="1"/>
        <end position="35"/>
    </location>
</feature>
<dbReference type="InterPro" id="IPR006553">
    <property type="entry name" value="Leu-rich_rpt_Cys-con_subtyp"/>
</dbReference>
<dbReference type="InterPro" id="IPR057207">
    <property type="entry name" value="FBXL15_LRR"/>
</dbReference>
<dbReference type="PANTHER" id="PTHR13318">
    <property type="entry name" value="PARTNER OF PAIRED, ISOFORM B-RELATED"/>
    <property type="match status" value="1"/>
</dbReference>
<keyword evidence="4" id="KW-1185">Reference proteome</keyword>